<gene>
    <name evidence="1" type="ORF">SAMN02982985_04815</name>
</gene>
<dbReference type="EMBL" id="FOTW01000026">
    <property type="protein sequence ID" value="SFM64603.1"/>
    <property type="molecule type" value="Genomic_DNA"/>
</dbReference>
<dbReference type="STRING" id="758825.SAMN02982985_04815"/>
<reference evidence="1 2" key="1">
    <citation type="submission" date="2016-10" db="EMBL/GenBank/DDBJ databases">
        <authorList>
            <person name="de Groot N.N."/>
        </authorList>
    </citation>
    <scope>NUCLEOTIDE SEQUENCE [LARGE SCALE GENOMIC DNA]</scope>
    <source>
        <strain evidence="1 2">ATCC 43154</strain>
    </source>
</reference>
<name>A0A1I4SK08_9BURK</name>
<dbReference type="Proteomes" id="UP000199470">
    <property type="component" value="Unassembled WGS sequence"/>
</dbReference>
<keyword evidence="2" id="KW-1185">Reference proteome</keyword>
<evidence type="ECO:0000313" key="2">
    <source>
        <dbReference type="Proteomes" id="UP000199470"/>
    </source>
</evidence>
<accession>A0A1I4SK08</accession>
<protein>
    <submittedName>
        <fullName evidence="1">Uncharacterized protein</fullName>
    </submittedName>
</protein>
<organism evidence="1 2">
    <name type="scientific">Rugamonas rubra</name>
    <dbReference type="NCBI Taxonomy" id="758825"/>
    <lineage>
        <taxon>Bacteria</taxon>
        <taxon>Pseudomonadati</taxon>
        <taxon>Pseudomonadota</taxon>
        <taxon>Betaproteobacteria</taxon>
        <taxon>Burkholderiales</taxon>
        <taxon>Oxalobacteraceae</taxon>
        <taxon>Telluria group</taxon>
        <taxon>Rugamonas</taxon>
    </lineage>
</organism>
<proteinExistence type="predicted"/>
<dbReference type="AlphaFoldDB" id="A0A1I4SK08"/>
<evidence type="ECO:0000313" key="1">
    <source>
        <dbReference type="EMBL" id="SFM64603.1"/>
    </source>
</evidence>
<sequence length="61" mass="6799">MNRAEAFVALFEIGLILGEKMEALLDQDRPDVAVGKITRLREAIESCDPTPSELLDRKLEA</sequence>